<sequence length="102" mass="11957">MIAELSEQQFNEYERGYVLVVSPFCYTCQIAERFVYEASKVCGIEDSVYKINLQLTKHVAEKEQIMTVPTLLYKDGEHRERLVTMKSVLNVVHWMGARKEEH</sequence>
<accession>A0ABS2PDV6</accession>
<dbReference type="RefSeq" id="WP_204698157.1">
    <property type="nucleotide sequence ID" value="NZ_JAFBEC010000007.1"/>
</dbReference>
<dbReference type="SUPFAM" id="SSF52833">
    <property type="entry name" value="Thioredoxin-like"/>
    <property type="match status" value="1"/>
</dbReference>
<protein>
    <recommendedName>
        <fullName evidence="3">Thioredoxin</fullName>
    </recommendedName>
</protein>
<dbReference type="Gene3D" id="3.40.30.10">
    <property type="entry name" value="Glutaredoxin"/>
    <property type="match status" value="1"/>
</dbReference>
<dbReference type="InterPro" id="IPR036249">
    <property type="entry name" value="Thioredoxin-like_sf"/>
</dbReference>
<reference evidence="1 2" key="1">
    <citation type="submission" date="2021-01" db="EMBL/GenBank/DDBJ databases">
        <title>Genomic Encyclopedia of Type Strains, Phase IV (KMG-IV): sequencing the most valuable type-strain genomes for metagenomic binning, comparative biology and taxonomic classification.</title>
        <authorList>
            <person name="Goeker M."/>
        </authorList>
    </citation>
    <scope>NUCLEOTIDE SEQUENCE [LARGE SCALE GENOMIC DNA]</scope>
    <source>
        <strain evidence="1 2">DSM 25540</strain>
    </source>
</reference>
<keyword evidence="2" id="KW-1185">Reference proteome</keyword>
<gene>
    <name evidence="1" type="ORF">JOD17_002576</name>
</gene>
<name>A0ABS2PDV6_9BACL</name>
<evidence type="ECO:0000313" key="2">
    <source>
        <dbReference type="Proteomes" id="UP000741863"/>
    </source>
</evidence>
<dbReference type="EMBL" id="JAFBEC010000007">
    <property type="protein sequence ID" value="MBM7633482.1"/>
    <property type="molecule type" value="Genomic_DNA"/>
</dbReference>
<dbReference type="Proteomes" id="UP000741863">
    <property type="component" value="Unassembled WGS sequence"/>
</dbReference>
<dbReference type="CDD" id="cd02947">
    <property type="entry name" value="TRX_family"/>
    <property type="match status" value="1"/>
</dbReference>
<evidence type="ECO:0008006" key="3">
    <source>
        <dbReference type="Google" id="ProtNLM"/>
    </source>
</evidence>
<proteinExistence type="predicted"/>
<evidence type="ECO:0000313" key="1">
    <source>
        <dbReference type="EMBL" id="MBM7633482.1"/>
    </source>
</evidence>
<organism evidence="1 2">
    <name type="scientific">Geomicrobium sediminis</name>
    <dbReference type="NCBI Taxonomy" id="1347788"/>
    <lineage>
        <taxon>Bacteria</taxon>
        <taxon>Bacillati</taxon>
        <taxon>Bacillota</taxon>
        <taxon>Bacilli</taxon>
        <taxon>Bacillales</taxon>
        <taxon>Geomicrobium</taxon>
    </lineage>
</organism>
<comment type="caution">
    <text evidence="1">The sequence shown here is derived from an EMBL/GenBank/DDBJ whole genome shotgun (WGS) entry which is preliminary data.</text>
</comment>